<dbReference type="AlphaFoldDB" id="A0A8J3DLD7"/>
<keyword evidence="2" id="KW-1185">Reference proteome</keyword>
<accession>A0A8J3DLD7</accession>
<evidence type="ECO:0000313" key="2">
    <source>
        <dbReference type="Proteomes" id="UP000642829"/>
    </source>
</evidence>
<protein>
    <submittedName>
        <fullName evidence="1">Uncharacterized protein</fullName>
    </submittedName>
</protein>
<reference evidence="1" key="2">
    <citation type="submission" date="2020-09" db="EMBL/GenBank/DDBJ databases">
        <authorList>
            <person name="Sun Q."/>
            <person name="Kim S."/>
        </authorList>
    </citation>
    <scope>NUCLEOTIDE SEQUENCE</scope>
    <source>
        <strain evidence="1">KCTC 12870</strain>
    </source>
</reference>
<reference evidence="1" key="1">
    <citation type="journal article" date="2014" name="Int. J. Syst. Evol. Microbiol.">
        <title>Complete genome sequence of Corynebacterium casei LMG S-19264T (=DSM 44701T), isolated from a smear-ripened cheese.</title>
        <authorList>
            <consortium name="US DOE Joint Genome Institute (JGI-PGF)"/>
            <person name="Walter F."/>
            <person name="Albersmeier A."/>
            <person name="Kalinowski J."/>
            <person name="Ruckert C."/>
        </authorList>
    </citation>
    <scope>NUCLEOTIDE SEQUENCE</scope>
    <source>
        <strain evidence="1">KCTC 12870</strain>
    </source>
</reference>
<proteinExistence type="predicted"/>
<evidence type="ECO:0000313" key="1">
    <source>
        <dbReference type="EMBL" id="GHC14359.1"/>
    </source>
</evidence>
<name>A0A8J3DLD7_9BACT</name>
<gene>
    <name evidence="1" type="ORF">GCM10007047_34380</name>
</gene>
<organism evidence="1 2">
    <name type="scientific">Cerasicoccus arenae</name>
    <dbReference type="NCBI Taxonomy" id="424488"/>
    <lineage>
        <taxon>Bacteria</taxon>
        <taxon>Pseudomonadati</taxon>
        <taxon>Verrucomicrobiota</taxon>
        <taxon>Opitutia</taxon>
        <taxon>Puniceicoccales</taxon>
        <taxon>Cerasicoccaceae</taxon>
        <taxon>Cerasicoccus</taxon>
    </lineage>
</organism>
<comment type="caution">
    <text evidence="1">The sequence shown here is derived from an EMBL/GenBank/DDBJ whole genome shotgun (WGS) entry which is preliminary data.</text>
</comment>
<sequence>MKSKIEHFSGGLSGISFSFREHEIDLLIERLQALKSRKIGHFHFRSDSFESEQGIADVELSMMGEHEDDEMSIE</sequence>
<dbReference type="Proteomes" id="UP000642829">
    <property type="component" value="Unassembled WGS sequence"/>
</dbReference>
<dbReference type="EMBL" id="BMXG01000050">
    <property type="protein sequence ID" value="GHC14359.1"/>
    <property type="molecule type" value="Genomic_DNA"/>
</dbReference>
<dbReference type="RefSeq" id="WP_189517668.1">
    <property type="nucleotide sequence ID" value="NZ_BMXG01000050.1"/>
</dbReference>